<proteinExistence type="predicted"/>
<dbReference type="AlphaFoldDB" id="A0A151ND93"/>
<accession>A0A151ND93</accession>
<dbReference type="Proteomes" id="UP000050525">
    <property type="component" value="Unassembled WGS sequence"/>
</dbReference>
<evidence type="ECO:0000256" key="1">
    <source>
        <dbReference type="SAM" id="MobiDB-lite"/>
    </source>
</evidence>
<organism evidence="2 3">
    <name type="scientific">Alligator mississippiensis</name>
    <name type="common">American alligator</name>
    <dbReference type="NCBI Taxonomy" id="8496"/>
    <lineage>
        <taxon>Eukaryota</taxon>
        <taxon>Metazoa</taxon>
        <taxon>Chordata</taxon>
        <taxon>Craniata</taxon>
        <taxon>Vertebrata</taxon>
        <taxon>Euteleostomi</taxon>
        <taxon>Archelosauria</taxon>
        <taxon>Archosauria</taxon>
        <taxon>Crocodylia</taxon>
        <taxon>Alligatoridae</taxon>
        <taxon>Alligatorinae</taxon>
        <taxon>Alligator</taxon>
    </lineage>
</organism>
<comment type="caution">
    <text evidence="2">The sequence shown here is derived from an EMBL/GenBank/DDBJ whole genome shotgun (WGS) entry which is preliminary data.</text>
</comment>
<dbReference type="EMBL" id="AKHW03003332">
    <property type="protein sequence ID" value="KYO34771.1"/>
    <property type="molecule type" value="Genomic_DNA"/>
</dbReference>
<reference evidence="2 3" key="1">
    <citation type="journal article" date="2012" name="Genome Biol.">
        <title>Sequencing three crocodilian genomes to illuminate the evolution of archosaurs and amniotes.</title>
        <authorList>
            <person name="St John J.A."/>
            <person name="Braun E.L."/>
            <person name="Isberg S.R."/>
            <person name="Miles L.G."/>
            <person name="Chong A.Y."/>
            <person name="Gongora J."/>
            <person name="Dalzell P."/>
            <person name="Moran C."/>
            <person name="Bed'hom B."/>
            <person name="Abzhanov A."/>
            <person name="Burgess S.C."/>
            <person name="Cooksey A.M."/>
            <person name="Castoe T.A."/>
            <person name="Crawford N.G."/>
            <person name="Densmore L.D."/>
            <person name="Drew J.C."/>
            <person name="Edwards S.V."/>
            <person name="Faircloth B.C."/>
            <person name="Fujita M.K."/>
            <person name="Greenwold M.J."/>
            <person name="Hoffmann F.G."/>
            <person name="Howard J.M."/>
            <person name="Iguchi T."/>
            <person name="Janes D.E."/>
            <person name="Khan S.Y."/>
            <person name="Kohno S."/>
            <person name="de Koning A.J."/>
            <person name="Lance S.L."/>
            <person name="McCarthy F.M."/>
            <person name="McCormack J.E."/>
            <person name="Merchant M.E."/>
            <person name="Peterson D.G."/>
            <person name="Pollock D.D."/>
            <person name="Pourmand N."/>
            <person name="Raney B.J."/>
            <person name="Roessler K.A."/>
            <person name="Sanford J.R."/>
            <person name="Sawyer R.H."/>
            <person name="Schmidt C.J."/>
            <person name="Triplett E.W."/>
            <person name="Tuberville T.D."/>
            <person name="Venegas-Anaya M."/>
            <person name="Howard J.T."/>
            <person name="Jarvis E.D."/>
            <person name="Guillette L.J.Jr."/>
            <person name="Glenn T.C."/>
            <person name="Green R.E."/>
            <person name="Ray D.A."/>
        </authorList>
    </citation>
    <scope>NUCLEOTIDE SEQUENCE [LARGE SCALE GENOMIC DNA]</scope>
    <source>
        <strain evidence="2">KSC_2009_1</strain>
    </source>
</reference>
<sequence>MTAPASAEEISLDMDWGIFKVTVTVHRSTEEGELLWDVAELGSEKAESREDSEFFVDPEQPEGESSQHQEGKDQAFPPIRHQDLDKDDSLERPAMRLAWSTEGENIAWKGNFLQQ</sequence>
<feature type="compositionally biased region" description="Acidic residues" evidence="1">
    <location>
        <begin position="53"/>
        <end position="62"/>
    </location>
</feature>
<gene>
    <name evidence="2" type="ORF">Y1Q_0010513</name>
</gene>
<feature type="compositionally biased region" description="Basic and acidic residues" evidence="1">
    <location>
        <begin position="80"/>
        <end position="92"/>
    </location>
</feature>
<protein>
    <submittedName>
        <fullName evidence="2">Uncharacterized protein</fullName>
    </submittedName>
</protein>
<evidence type="ECO:0000313" key="3">
    <source>
        <dbReference type="Proteomes" id="UP000050525"/>
    </source>
</evidence>
<keyword evidence="3" id="KW-1185">Reference proteome</keyword>
<evidence type="ECO:0000313" key="2">
    <source>
        <dbReference type="EMBL" id="KYO34771.1"/>
    </source>
</evidence>
<name>A0A151ND93_ALLMI</name>
<feature type="region of interest" description="Disordered" evidence="1">
    <location>
        <begin position="45"/>
        <end position="92"/>
    </location>
</feature>